<feature type="signal peptide" evidence="1">
    <location>
        <begin position="1"/>
        <end position="22"/>
    </location>
</feature>
<evidence type="ECO:0000313" key="2">
    <source>
        <dbReference type="EMBL" id="MBR0667481.1"/>
    </source>
</evidence>
<dbReference type="InterPro" id="IPR006311">
    <property type="entry name" value="TAT_signal"/>
</dbReference>
<dbReference type="Proteomes" id="UP001196870">
    <property type="component" value="Unassembled WGS sequence"/>
</dbReference>
<evidence type="ECO:0000313" key="3">
    <source>
        <dbReference type="Proteomes" id="UP001196870"/>
    </source>
</evidence>
<dbReference type="SUPFAM" id="SSF110087">
    <property type="entry name" value="DR1885-like metal-binding protein"/>
    <property type="match status" value="1"/>
</dbReference>
<proteinExistence type="predicted"/>
<dbReference type="InterPro" id="IPR058248">
    <property type="entry name" value="Lxx211020-like"/>
</dbReference>
<dbReference type="Pfam" id="PF04314">
    <property type="entry name" value="PCuAC"/>
    <property type="match status" value="1"/>
</dbReference>
<dbReference type="PROSITE" id="PS51318">
    <property type="entry name" value="TAT"/>
    <property type="match status" value="1"/>
</dbReference>
<reference evidence="3" key="1">
    <citation type="journal article" date="2021" name="Syst. Appl. Microbiol.">
        <title>Roseomonas hellenica sp. nov., isolated from roots of wild-growing Alkanna tinctoria.</title>
        <authorList>
            <person name="Rat A."/>
            <person name="Naranjo H.D."/>
            <person name="Lebbe L."/>
            <person name="Cnockaert M."/>
            <person name="Krigas N."/>
            <person name="Grigoriadou K."/>
            <person name="Maloupa E."/>
            <person name="Willems A."/>
        </authorList>
    </citation>
    <scope>NUCLEOTIDE SEQUENCE [LARGE SCALE GENOMIC DNA]</scope>
    <source>
        <strain evidence="3">LMG 31523</strain>
    </source>
</reference>
<dbReference type="InterPro" id="IPR007410">
    <property type="entry name" value="LpqE-like"/>
</dbReference>
<sequence length="155" mass="16095">MTATRRSLLIGAALLAALPAAAQDRRAGDLVIERPWSRAAGANATGVGFLTIRNTGAAPDRLLSASSPIARRVELHTMSMDGAVMRMRPVEDIAVPAGGTVQLAPGGLHIMLIGLTQPLAQGGRAPLTLRFERAGEVQVELSVEAAGARAPQHAH</sequence>
<gene>
    <name evidence="2" type="ORF">GXW71_24205</name>
</gene>
<dbReference type="InterPro" id="IPR036182">
    <property type="entry name" value="PCuAC_sf"/>
</dbReference>
<dbReference type="RefSeq" id="WP_211855259.1">
    <property type="nucleotide sequence ID" value="NZ_JAAGBB010000035.1"/>
</dbReference>
<comment type="caution">
    <text evidence="2">The sequence shown here is derived from an EMBL/GenBank/DDBJ whole genome shotgun (WGS) entry which is preliminary data.</text>
</comment>
<dbReference type="PANTHER" id="PTHR36302">
    <property type="entry name" value="BLR7088 PROTEIN"/>
    <property type="match status" value="1"/>
</dbReference>
<evidence type="ECO:0000256" key="1">
    <source>
        <dbReference type="SAM" id="SignalP"/>
    </source>
</evidence>
<dbReference type="Gene3D" id="2.60.40.1890">
    <property type="entry name" value="PCu(A)C copper chaperone"/>
    <property type="match status" value="1"/>
</dbReference>
<feature type="chain" id="PRO_5045954803" evidence="1">
    <location>
        <begin position="23"/>
        <end position="155"/>
    </location>
</feature>
<protein>
    <submittedName>
        <fullName evidence="2">Copper chaperone PCu(A)C</fullName>
    </submittedName>
</protein>
<keyword evidence="3" id="KW-1185">Reference proteome</keyword>
<dbReference type="EMBL" id="JAAGBB010000035">
    <property type="protein sequence ID" value="MBR0667481.1"/>
    <property type="molecule type" value="Genomic_DNA"/>
</dbReference>
<dbReference type="PANTHER" id="PTHR36302:SF1">
    <property type="entry name" value="COPPER CHAPERONE PCU(A)C"/>
    <property type="match status" value="1"/>
</dbReference>
<keyword evidence="1" id="KW-0732">Signal</keyword>
<accession>A0ABS5F4Q1</accession>
<organism evidence="2 3">
    <name type="scientific">Plastoroseomonas hellenica</name>
    <dbReference type="NCBI Taxonomy" id="2687306"/>
    <lineage>
        <taxon>Bacteria</taxon>
        <taxon>Pseudomonadati</taxon>
        <taxon>Pseudomonadota</taxon>
        <taxon>Alphaproteobacteria</taxon>
        <taxon>Acetobacterales</taxon>
        <taxon>Acetobacteraceae</taxon>
        <taxon>Plastoroseomonas</taxon>
    </lineage>
</organism>
<name>A0ABS5F4Q1_9PROT</name>